<feature type="domain" description="Major facilitator superfamily (MFS) profile" evidence="7">
    <location>
        <begin position="16"/>
        <end position="405"/>
    </location>
</feature>
<feature type="transmembrane region" description="Helical" evidence="6">
    <location>
        <begin position="316"/>
        <end position="339"/>
    </location>
</feature>
<dbReference type="EMBL" id="MDTU01000001">
    <property type="protein sequence ID" value="ODN42255.1"/>
    <property type="molecule type" value="Genomic_DNA"/>
</dbReference>
<evidence type="ECO:0000256" key="6">
    <source>
        <dbReference type="SAM" id="Phobius"/>
    </source>
</evidence>
<evidence type="ECO:0000256" key="3">
    <source>
        <dbReference type="ARBA" id="ARBA00022692"/>
    </source>
</evidence>
<dbReference type="Proteomes" id="UP000094329">
    <property type="component" value="Unassembled WGS sequence"/>
</dbReference>
<feature type="transmembrane region" description="Helical" evidence="6">
    <location>
        <begin position="84"/>
        <end position="103"/>
    </location>
</feature>
<dbReference type="RefSeq" id="WP_069312052.1">
    <property type="nucleotide sequence ID" value="NZ_MDTU01000001.1"/>
</dbReference>
<protein>
    <recommendedName>
        <fullName evidence="7">Major facilitator superfamily (MFS) profile domain-containing protein</fullName>
    </recommendedName>
</protein>
<keyword evidence="2" id="KW-1003">Cell membrane</keyword>
<gene>
    <name evidence="8" type="ORF">BGC07_04025</name>
</gene>
<reference evidence="8 9" key="1">
    <citation type="submission" date="2016-08" db="EMBL/GenBank/DDBJ databases">
        <title>Draft genome sequence of Candidatus Piscirickettsia litoralis, from seawater.</title>
        <authorList>
            <person name="Wan X."/>
            <person name="Lee A.J."/>
            <person name="Hou S."/>
            <person name="Donachie S.P."/>
        </authorList>
    </citation>
    <scope>NUCLEOTIDE SEQUENCE [LARGE SCALE GENOMIC DNA]</scope>
    <source>
        <strain evidence="8 9">Y2</strain>
    </source>
</reference>
<dbReference type="InterPro" id="IPR020846">
    <property type="entry name" value="MFS_dom"/>
</dbReference>
<dbReference type="SUPFAM" id="SSF103473">
    <property type="entry name" value="MFS general substrate transporter"/>
    <property type="match status" value="1"/>
</dbReference>
<evidence type="ECO:0000313" key="9">
    <source>
        <dbReference type="Proteomes" id="UP000094329"/>
    </source>
</evidence>
<feature type="transmembrane region" description="Helical" evidence="6">
    <location>
        <begin position="168"/>
        <end position="189"/>
    </location>
</feature>
<feature type="transmembrane region" description="Helical" evidence="6">
    <location>
        <begin position="351"/>
        <end position="372"/>
    </location>
</feature>
<accession>A0ABX3A196</accession>
<evidence type="ECO:0000256" key="1">
    <source>
        <dbReference type="ARBA" id="ARBA00004651"/>
    </source>
</evidence>
<keyword evidence="3 6" id="KW-0812">Transmembrane</keyword>
<proteinExistence type="predicted"/>
<keyword evidence="4 6" id="KW-1133">Transmembrane helix</keyword>
<feature type="transmembrane region" description="Helical" evidence="6">
    <location>
        <begin position="253"/>
        <end position="275"/>
    </location>
</feature>
<dbReference type="Pfam" id="PF07690">
    <property type="entry name" value="MFS_1"/>
    <property type="match status" value="1"/>
</dbReference>
<evidence type="ECO:0000256" key="2">
    <source>
        <dbReference type="ARBA" id="ARBA00022475"/>
    </source>
</evidence>
<keyword evidence="9" id="KW-1185">Reference proteome</keyword>
<comment type="subcellular location">
    <subcellularLocation>
        <location evidence="1">Cell membrane</location>
        <topology evidence="1">Multi-pass membrane protein</topology>
    </subcellularLocation>
</comment>
<name>A0ABX3A196_9GAMM</name>
<evidence type="ECO:0000259" key="7">
    <source>
        <dbReference type="PROSITE" id="PS50850"/>
    </source>
</evidence>
<dbReference type="InterPro" id="IPR011701">
    <property type="entry name" value="MFS"/>
</dbReference>
<dbReference type="InterPro" id="IPR050189">
    <property type="entry name" value="MFS_Efflux_Transporters"/>
</dbReference>
<feature type="transmembrane region" description="Helical" evidence="6">
    <location>
        <begin position="142"/>
        <end position="162"/>
    </location>
</feature>
<dbReference type="PANTHER" id="PTHR43124:SF3">
    <property type="entry name" value="CHLORAMPHENICOL EFFLUX PUMP RV0191"/>
    <property type="match status" value="1"/>
</dbReference>
<organism evidence="8 9">
    <name type="scientific">Piscirickettsia litoralis</name>
    <dbReference type="NCBI Taxonomy" id="1891921"/>
    <lineage>
        <taxon>Bacteria</taxon>
        <taxon>Pseudomonadati</taxon>
        <taxon>Pseudomonadota</taxon>
        <taxon>Gammaproteobacteria</taxon>
        <taxon>Thiotrichales</taxon>
        <taxon>Piscirickettsiaceae</taxon>
        <taxon>Piscirickettsia</taxon>
    </lineage>
</organism>
<evidence type="ECO:0000313" key="8">
    <source>
        <dbReference type="EMBL" id="ODN42255.1"/>
    </source>
</evidence>
<dbReference type="InterPro" id="IPR036259">
    <property type="entry name" value="MFS_trans_sf"/>
</dbReference>
<dbReference type="PANTHER" id="PTHR43124">
    <property type="entry name" value="PURINE EFFLUX PUMP PBUE"/>
    <property type="match status" value="1"/>
</dbReference>
<evidence type="ECO:0000256" key="4">
    <source>
        <dbReference type="ARBA" id="ARBA00022989"/>
    </source>
</evidence>
<feature type="transmembrane region" description="Helical" evidence="6">
    <location>
        <begin position="220"/>
        <end position="247"/>
    </location>
</feature>
<feature type="transmembrane region" description="Helical" evidence="6">
    <location>
        <begin position="109"/>
        <end position="130"/>
    </location>
</feature>
<evidence type="ECO:0000256" key="5">
    <source>
        <dbReference type="ARBA" id="ARBA00023136"/>
    </source>
</evidence>
<keyword evidence="5 6" id="KW-0472">Membrane</keyword>
<feature type="transmembrane region" description="Helical" evidence="6">
    <location>
        <begin position="378"/>
        <end position="400"/>
    </location>
</feature>
<feature type="transmembrane region" description="Helical" evidence="6">
    <location>
        <begin position="51"/>
        <end position="72"/>
    </location>
</feature>
<dbReference type="Gene3D" id="1.20.1720.10">
    <property type="entry name" value="Multidrug resistance protein D"/>
    <property type="match status" value="1"/>
</dbReference>
<sequence length="408" mass="44501">MADRLFNKVKVNENNKLPLVSLIVMVSLASVGSVLPSPALSEIASAYSIPAHIAEWVVTLFVLGYALSQLIYGPIANAFGRKRALYFGLGLSIIGSILSSFATNIEVLLVGRLIMSFGAGCGLNITFTMINDYYDGPKARRVTAYVTTAFAILPGIAIAVGGELTGVLGWRSCFEFLLLYYVIALIFAWKLPETATNYSRDNIKFKPLIMQYQNVILDKVIYPYALLWGMTNAVVYMMAAVLPIIALQEMKLTPVYFGFSFLLVTAGYVLGNFITGRLSHSLTAIQVKMIGGVISLTGVIALTVIGFFFYSYTLGFFLALSITYMGLPMVLSTAVAVIVQRAEDKSTTSSVTSFIAMMMGFLAALIAGWLQVGLYWKVPLFALVVVLVMCILIVLIRTMVNHSSYAKV</sequence>
<feature type="transmembrane region" description="Helical" evidence="6">
    <location>
        <begin position="287"/>
        <end position="310"/>
    </location>
</feature>
<comment type="caution">
    <text evidence="8">The sequence shown here is derived from an EMBL/GenBank/DDBJ whole genome shotgun (WGS) entry which is preliminary data.</text>
</comment>
<dbReference type="PROSITE" id="PS50850">
    <property type="entry name" value="MFS"/>
    <property type="match status" value="1"/>
</dbReference>